<keyword evidence="3" id="KW-0378">Hydrolase</keyword>
<dbReference type="PANTHER" id="PTHR39181:SF1">
    <property type="entry name" value="TYROSINE-PROTEIN PHOSPHATASE YWQE"/>
    <property type="match status" value="1"/>
</dbReference>
<evidence type="ECO:0000256" key="5">
    <source>
        <dbReference type="ARBA" id="ARBA00051722"/>
    </source>
</evidence>
<dbReference type="PIRSF" id="PIRSF016557">
    <property type="entry name" value="Caps_synth_CpsB"/>
    <property type="match status" value="1"/>
</dbReference>
<dbReference type="InterPro" id="IPR016667">
    <property type="entry name" value="Caps_polysacc_synth_CpsB/CapC"/>
</dbReference>
<comment type="similarity">
    <text evidence="1">Belongs to the metallo-dependent hydrolases superfamily. CpsB/CapC family.</text>
</comment>
<evidence type="ECO:0000256" key="3">
    <source>
        <dbReference type="ARBA" id="ARBA00022801"/>
    </source>
</evidence>
<proteinExistence type="inferred from homology"/>
<accession>A0ABY5DQR7</accession>
<dbReference type="PANTHER" id="PTHR39181">
    <property type="entry name" value="TYROSINE-PROTEIN PHOSPHATASE YWQE"/>
    <property type="match status" value="1"/>
</dbReference>
<comment type="catalytic activity">
    <reaction evidence="5">
        <text>O-phospho-L-tyrosyl-[protein] + H2O = L-tyrosyl-[protein] + phosphate</text>
        <dbReference type="Rhea" id="RHEA:10684"/>
        <dbReference type="Rhea" id="RHEA-COMP:10136"/>
        <dbReference type="Rhea" id="RHEA-COMP:20101"/>
        <dbReference type="ChEBI" id="CHEBI:15377"/>
        <dbReference type="ChEBI" id="CHEBI:43474"/>
        <dbReference type="ChEBI" id="CHEBI:46858"/>
        <dbReference type="ChEBI" id="CHEBI:61978"/>
        <dbReference type="EC" id="3.1.3.48"/>
    </reaction>
</comment>
<evidence type="ECO:0000256" key="1">
    <source>
        <dbReference type="ARBA" id="ARBA00005750"/>
    </source>
</evidence>
<dbReference type="SUPFAM" id="SSF89550">
    <property type="entry name" value="PHP domain-like"/>
    <property type="match status" value="1"/>
</dbReference>
<protein>
    <recommendedName>
        <fullName evidence="2">protein-tyrosine-phosphatase</fullName>
        <ecNumber evidence="2">3.1.3.48</ecNumber>
    </recommendedName>
</protein>
<evidence type="ECO:0000313" key="6">
    <source>
        <dbReference type="EMBL" id="UTI63805.1"/>
    </source>
</evidence>
<keyword evidence="7" id="KW-1185">Reference proteome</keyword>
<evidence type="ECO:0000313" key="7">
    <source>
        <dbReference type="Proteomes" id="UP001056035"/>
    </source>
</evidence>
<dbReference type="Proteomes" id="UP001056035">
    <property type="component" value="Chromosome"/>
</dbReference>
<dbReference type="InterPro" id="IPR016195">
    <property type="entry name" value="Pol/histidinol_Pase-like"/>
</dbReference>
<reference evidence="6 7" key="1">
    <citation type="submission" date="2022-06" db="EMBL/GenBank/DDBJ databases">
        <title>Paraconexibacter antarcticus.</title>
        <authorList>
            <person name="Kim C.S."/>
        </authorList>
    </citation>
    <scope>NUCLEOTIDE SEQUENCE [LARGE SCALE GENOMIC DNA]</scope>
    <source>
        <strain evidence="6 7">02-257</strain>
    </source>
</reference>
<dbReference type="Pfam" id="PF19567">
    <property type="entry name" value="CpsB_CapC"/>
    <property type="match status" value="1"/>
</dbReference>
<dbReference type="Gene3D" id="3.20.20.140">
    <property type="entry name" value="Metal-dependent hydrolases"/>
    <property type="match status" value="1"/>
</dbReference>
<organism evidence="6 7">
    <name type="scientific">Paraconexibacter antarcticus</name>
    <dbReference type="NCBI Taxonomy" id="2949664"/>
    <lineage>
        <taxon>Bacteria</taxon>
        <taxon>Bacillati</taxon>
        <taxon>Actinomycetota</taxon>
        <taxon>Thermoleophilia</taxon>
        <taxon>Solirubrobacterales</taxon>
        <taxon>Paraconexibacteraceae</taxon>
        <taxon>Paraconexibacter</taxon>
    </lineage>
</organism>
<evidence type="ECO:0000256" key="4">
    <source>
        <dbReference type="ARBA" id="ARBA00022912"/>
    </source>
</evidence>
<gene>
    <name evidence="6" type="ORF">NBH00_20980</name>
</gene>
<dbReference type="RefSeq" id="WP_254570526.1">
    <property type="nucleotide sequence ID" value="NZ_CP098502.1"/>
</dbReference>
<sequence length="259" mass="27501">MIDLHHHILPGIDDGPRTIAETLELARAAVAGGTATIVATPHVSWDWMENTAARIAEKVDEVNAVLRDEGIDLEVRPGAEVALTRALDLSDDELRALHLGGGPWLLLECPLSPVAAGVEAGVDALRARGHEDIVLAHPERIPAFQRDPGMLTRLVAGGALTSITASAFVGRFGKDVQRFARRLTAEGLVHDVASDAHGLVGRPPGIRAPLEEAGFSPEHIDWFARAVPLAILDGTNLPFAPVMPPEPPRGGVLGRLLGR</sequence>
<dbReference type="EC" id="3.1.3.48" evidence="2"/>
<evidence type="ECO:0000256" key="2">
    <source>
        <dbReference type="ARBA" id="ARBA00013064"/>
    </source>
</evidence>
<name>A0ABY5DQR7_9ACTN</name>
<dbReference type="EMBL" id="CP098502">
    <property type="protein sequence ID" value="UTI63805.1"/>
    <property type="molecule type" value="Genomic_DNA"/>
</dbReference>
<keyword evidence="4" id="KW-0904">Protein phosphatase</keyword>